<reference evidence="6 7" key="1">
    <citation type="journal article" date="2015" name="Nat. Commun.">
        <title>Lucilia cuprina genome unlocks parasitic fly biology to underpin future interventions.</title>
        <authorList>
            <person name="Anstead C.A."/>
            <person name="Korhonen P.K."/>
            <person name="Young N.D."/>
            <person name="Hall R.S."/>
            <person name="Jex A.R."/>
            <person name="Murali S.C."/>
            <person name="Hughes D.S."/>
            <person name="Lee S.F."/>
            <person name="Perry T."/>
            <person name="Stroehlein A.J."/>
            <person name="Ansell B.R."/>
            <person name="Breugelmans B."/>
            <person name="Hofmann A."/>
            <person name="Qu J."/>
            <person name="Dugan S."/>
            <person name="Lee S.L."/>
            <person name="Chao H."/>
            <person name="Dinh H."/>
            <person name="Han Y."/>
            <person name="Doddapaneni H.V."/>
            <person name="Worley K.C."/>
            <person name="Muzny D.M."/>
            <person name="Ioannidis P."/>
            <person name="Waterhouse R.M."/>
            <person name="Zdobnov E.M."/>
            <person name="James P.J."/>
            <person name="Bagnall N.H."/>
            <person name="Kotze A.C."/>
            <person name="Gibbs R.A."/>
            <person name="Richards S."/>
            <person name="Batterham P."/>
            <person name="Gasser R.B."/>
        </authorList>
    </citation>
    <scope>NUCLEOTIDE SEQUENCE [LARGE SCALE GENOMIC DNA]</scope>
    <source>
        <strain evidence="6 7">LS</strain>
        <tissue evidence="6">Full body</tissue>
    </source>
</reference>
<dbReference type="Proteomes" id="UP000037069">
    <property type="component" value="Unassembled WGS sequence"/>
</dbReference>
<dbReference type="Pfam" id="PF00089">
    <property type="entry name" value="Trypsin"/>
    <property type="match status" value="1"/>
</dbReference>
<organism evidence="6 7">
    <name type="scientific">Lucilia cuprina</name>
    <name type="common">Green bottle fly</name>
    <name type="synonym">Australian sheep blowfly</name>
    <dbReference type="NCBI Taxonomy" id="7375"/>
    <lineage>
        <taxon>Eukaryota</taxon>
        <taxon>Metazoa</taxon>
        <taxon>Ecdysozoa</taxon>
        <taxon>Arthropoda</taxon>
        <taxon>Hexapoda</taxon>
        <taxon>Insecta</taxon>
        <taxon>Pterygota</taxon>
        <taxon>Neoptera</taxon>
        <taxon>Endopterygota</taxon>
        <taxon>Diptera</taxon>
        <taxon>Brachycera</taxon>
        <taxon>Muscomorpha</taxon>
        <taxon>Oestroidea</taxon>
        <taxon>Calliphoridae</taxon>
        <taxon>Luciliinae</taxon>
        <taxon>Lucilia</taxon>
    </lineage>
</organism>
<keyword evidence="7" id="KW-1185">Reference proteome</keyword>
<comment type="caution">
    <text evidence="6">The sequence shown here is derived from an EMBL/GenBank/DDBJ whole genome shotgun (WGS) entry which is preliminary data.</text>
</comment>
<dbReference type="PANTHER" id="PTHR24276:SF91">
    <property type="entry name" value="AT26814P-RELATED"/>
    <property type="match status" value="1"/>
</dbReference>
<proteinExistence type="predicted"/>
<keyword evidence="2" id="KW-0378">Hydrolase</keyword>
<evidence type="ECO:0000256" key="2">
    <source>
        <dbReference type="ARBA" id="ARBA00022801"/>
    </source>
</evidence>
<dbReference type="InterPro" id="IPR043504">
    <property type="entry name" value="Peptidase_S1_PA_chymotrypsin"/>
</dbReference>
<dbReference type="InterPro" id="IPR009003">
    <property type="entry name" value="Peptidase_S1_PA"/>
</dbReference>
<dbReference type="SMART" id="SM00020">
    <property type="entry name" value="Tryp_SPc"/>
    <property type="match status" value="1"/>
</dbReference>
<accession>A0A0L0CAE5</accession>
<dbReference type="InterPro" id="IPR001254">
    <property type="entry name" value="Trypsin_dom"/>
</dbReference>
<dbReference type="PANTHER" id="PTHR24276">
    <property type="entry name" value="POLYSERASE-RELATED"/>
    <property type="match status" value="1"/>
</dbReference>
<dbReference type="OMA" id="MQTTYTH"/>
<dbReference type="STRING" id="7375.A0A0L0CAE5"/>
<dbReference type="EMBL" id="JRES01000777">
    <property type="protein sequence ID" value="KNC28409.1"/>
    <property type="molecule type" value="Genomic_DNA"/>
</dbReference>
<dbReference type="GO" id="GO:0006508">
    <property type="term" value="P:proteolysis"/>
    <property type="evidence" value="ECO:0007669"/>
    <property type="project" value="UniProtKB-KW"/>
</dbReference>
<dbReference type="GO" id="GO:0004252">
    <property type="term" value="F:serine-type endopeptidase activity"/>
    <property type="evidence" value="ECO:0007669"/>
    <property type="project" value="InterPro"/>
</dbReference>
<evidence type="ECO:0000256" key="4">
    <source>
        <dbReference type="ARBA" id="ARBA00023157"/>
    </source>
</evidence>
<dbReference type="SUPFAM" id="SSF50494">
    <property type="entry name" value="Trypsin-like serine proteases"/>
    <property type="match status" value="1"/>
</dbReference>
<dbReference type="PROSITE" id="PS50240">
    <property type="entry name" value="TRYPSIN_DOM"/>
    <property type="match status" value="1"/>
</dbReference>
<evidence type="ECO:0000259" key="5">
    <source>
        <dbReference type="PROSITE" id="PS50240"/>
    </source>
</evidence>
<keyword evidence="1" id="KW-0645">Protease</keyword>
<name>A0A0L0CAE5_LUCCU</name>
<feature type="domain" description="Peptidase S1" evidence="5">
    <location>
        <begin position="43"/>
        <end position="282"/>
    </location>
</feature>
<keyword evidence="4" id="KW-1015">Disulfide bond</keyword>
<evidence type="ECO:0000256" key="1">
    <source>
        <dbReference type="ARBA" id="ARBA00022670"/>
    </source>
</evidence>
<evidence type="ECO:0000313" key="6">
    <source>
        <dbReference type="EMBL" id="KNC28409.1"/>
    </source>
</evidence>
<protein>
    <recommendedName>
        <fullName evidence="5">Peptidase S1 domain-containing protein</fullName>
    </recommendedName>
</protein>
<evidence type="ECO:0000256" key="3">
    <source>
        <dbReference type="ARBA" id="ARBA00022825"/>
    </source>
</evidence>
<evidence type="ECO:0000313" key="7">
    <source>
        <dbReference type="Proteomes" id="UP000037069"/>
    </source>
</evidence>
<gene>
    <name evidence="6" type="ORF">FF38_02118</name>
</gene>
<dbReference type="AlphaFoldDB" id="A0A0L0CAE5"/>
<dbReference type="OrthoDB" id="8033859at2759"/>
<sequence length="313" mass="35640">MYSNEDMKKIAKIFIVIFLCSEMQPSVTQNNSYEQRVLYYSSHVNTTQASFSNAQHHASIRLKDHDQNFGNGHICSGVVIGPSVVLTTAQCVYNYNKNKPYHPSELKVVLASLSRYQLQEQTLIYSVTHSYQPKTFDTLRLRDNVAILMLERDIPEMNEYVQAITLPQAKVYNTNWYDKQNGGEFKVTTWLKTHEDLHLNHLMLLNASQVSDETCLQYYGKTLFTTGMLCINTNESLQEDFGSPLFVDNKLVGLRSLASGHLSPAIYTDVSHHAKWISEIIGDGTNQNSSIWGSMGFLLLTYVALKRSKFMKL</sequence>
<keyword evidence="3" id="KW-0720">Serine protease</keyword>
<dbReference type="InterPro" id="IPR050430">
    <property type="entry name" value="Peptidase_S1"/>
</dbReference>
<dbReference type="Gene3D" id="2.40.10.10">
    <property type="entry name" value="Trypsin-like serine proteases"/>
    <property type="match status" value="1"/>
</dbReference>